<dbReference type="PANTHER" id="PTHR44167:SF24">
    <property type="entry name" value="SERINE_THREONINE-PROTEIN KINASE CHK2"/>
    <property type="match status" value="1"/>
</dbReference>
<dbReference type="InterPro" id="IPR017441">
    <property type="entry name" value="Protein_kinase_ATP_BS"/>
</dbReference>
<reference evidence="13 14" key="1">
    <citation type="submission" date="2020-11" db="EMBL/GenBank/DDBJ databases">
        <title>Kefir isolates.</title>
        <authorList>
            <person name="Marcisauskas S."/>
            <person name="Kim Y."/>
            <person name="Blasche S."/>
        </authorList>
    </citation>
    <scope>NUCLEOTIDE SEQUENCE [LARGE SCALE GENOMIC DNA]</scope>
    <source>
        <strain evidence="13 14">KR</strain>
    </source>
</reference>
<dbReference type="Gene3D" id="1.10.510.10">
    <property type="entry name" value="Transferase(Phosphotransferase) domain 1"/>
    <property type="match status" value="1"/>
</dbReference>
<dbReference type="Pfam" id="PF00498">
    <property type="entry name" value="FHA"/>
    <property type="match status" value="1"/>
</dbReference>
<dbReference type="InterPro" id="IPR008271">
    <property type="entry name" value="Ser/Thr_kinase_AS"/>
</dbReference>
<name>A0A9P6VZW3_RHOMI</name>
<dbReference type="OrthoDB" id="40902at2759"/>
<keyword evidence="4 9" id="KW-0547">Nucleotide-binding</keyword>
<dbReference type="Pfam" id="PF00069">
    <property type="entry name" value="Pkinase"/>
    <property type="match status" value="1"/>
</dbReference>
<feature type="domain" description="Protein kinase" evidence="12">
    <location>
        <begin position="180"/>
        <end position="471"/>
    </location>
</feature>
<evidence type="ECO:0000313" key="13">
    <source>
        <dbReference type="EMBL" id="KAG0658747.1"/>
    </source>
</evidence>
<evidence type="ECO:0000259" key="11">
    <source>
        <dbReference type="PROSITE" id="PS50006"/>
    </source>
</evidence>
<dbReference type="PROSITE" id="PS50006">
    <property type="entry name" value="FHA_DOMAIN"/>
    <property type="match status" value="1"/>
</dbReference>
<evidence type="ECO:0000256" key="4">
    <source>
        <dbReference type="ARBA" id="ARBA00022741"/>
    </source>
</evidence>
<dbReference type="GO" id="GO:0005634">
    <property type="term" value="C:nucleus"/>
    <property type="evidence" value="ECO:0007669"/>
    <property type="project" value="TreeGrafter"/>
</dbReference>
<keyword evidence="14" id="KW-1185">Reference proteome</keyword>
<dbReference type="AlphaFoldDB" id="A0A9P6VZW3"/>
<dbReference type="Gene3D" id="3.30.200.20">
    <property type="entry name" value="Phosphorylase Kinase, domain 1"/>
    <property type="match status" value="1"/>
</dbReference>
<dbReference type="GO" id="GO:0005524">
    <property type="term" value="F:ATP binding"/>
    <property type="evidence" value="ECO:0007669"/>
    <property type="project" value="UniProtKB-UniRule"/>
</dbReference>
<dbReference type="InterPro" id="IPR000253">
    <property type="entry name" value="FHA_dom"/>
</dbReference>
<evidence type="ECO:0000256" key="5">
    <source>
        <dbReference type="ARBA" id="ARBA00022777"/>
    </source>
</evidence>
<evidence type="ECO:0000256" key="7">
    <source>
        <dbReference type="ARBA" id="ARBA00047899"/>
    </source>
</evidence>
<protein>
    <recommendedName>
        <fullName evidence="2">non-specific serine/threonine protein kinase</fullName>
        <ecNumber evidence="2">2.7.11.1</ecNumber>
    </recommendedName>
</protein>
<dbReference type="SMART" id="SM00240">
    <property type="entry name" value="FHA"/>
    <property type="match status" value="1"/>
</dbReference>
<dbReference type="GO" id="GO:0004674">
    <property type="term" value="F:protein serine/threonine kinase activity"/>
    <property type="evidence" value="ECO:0007669"/>
    <property type="project" value="UniProtKB-KW"/>
</dbReference>
<feature type="binding site" evidence="9">
    <location>
        <position position="209"/>
    </location>
    <ligand>
        <name>ATP</name>
        <dbReference type="ChEBI" id="CHEBI:30616"/>
    </ligand>
</feature>
<proteinExistence type="inferred from homology"/>
<dbReference type="InterPro" id="IPR008984">
    <property type="entry name" value="SMAD_FHA_dom_sf"/>
</dbReference>
<dbReference type="GO" id="GO:0051598">
    <property type="term" value="P:meiotic recombination checkpoint signaling"/>
    <property type="evidence" value="ECO:0007669"/>
    <property type="project" value="TreeGrafter"/>
</dbReference>
<evidence type="ECO:0000256" key="6">
    <source>
        <dbReference type="ARBA" id="ARBA00022840"/>
    </source>
</evidence>
<dbReference type="SUPFAM" id="SSF56112">
    <property type="entry name" value="Protein kinase-like (PK-like)"/>
    <property type="match status" value="1"/>
</dbReference>
<comment type="catalytic activity">
    <reaction evidence="8">
        <text>L-seryl-[protein] + ATP = O-phospho-L-seryl-[protein] + ADP + H(+)</text>
        <dbReference type="Rhea" id="RHEA:17989"/>
        <dbReference type="Rhea" id="RHEA-COMP:9863"/>
        <dbReference type="Rhea" id="RHEA-COMP:11604"/>
        <dbReference type="ChEBI" id="CHEBI:15378"/>
        <dbReference type="ChEBI" id="CHEBI:29999"/>
        <dbReference type="ChEBI" id="CHEBI:30616"/>
        <dbReference type="ChEBI" id="CHEBI:83421"/>
        <dbReference type="ChEBI" id="CHEBI:456216"/>
        <dbReference type="EC" id="2.7.11.1"/>
    </reaction>
</comment>
<dbReference type="CDD" id="cd22670">
    <property type="entry name" value="FHA_MEK1-like"/>
    <property type="match status" value="1"/>
</dbReference>
<dbReference type="EC" id="2.7.11.1" evidence="2"/>
<dbReference type="PROSITE" id="PS00107">
    <property type="entry name" value="PROTEIN_KINASE_ATP"/>
    <property type="match status" value="1"/>
</dbReference>
<evidence type="ECO:0000313" key="14">
    <source>
        <dbReference type="Proteomes" id="UP000777482"/>
    </source>
</evidence>
<dbReference type="SUPFAM" id="SSF49879">
    <property type="entry name" value="SMAD/FHA domain"/>
    <property type="match status" value="1"/>
</dbReference>
<dbReference type="InterPro" id="IPR011009">
    <property type="entry name" value="Kinase-like_dom_sf"/>
</dbReference>
<evidence type="ECO:0000259" key="12">
    <source>
        <dbReference type="PROSITE" id="PS50011"/>
    </source>
</evidence>
<dbReference type="PROSITE" id="PS50011">
    <property type="entry name" value="PROTEIN_KINASE_DOM"/>
    <property type="match status" value="1"/>
</dbReference>
<dbReference type="Proteomes" id="UP000777482">
    <property type="component" value="Unassembled WGS sequence"/>
</dbReference>
<evidence type="ECO:0000256" key="10">
    <source>
        <dbReference type="RuleBase" id="RU000304"/>
    </source>
</evidence>
<organism evidence="13 14">
    <name type="scientific">Rhodotorula mucilaginosa</name>
    <name type="common">Yeast</name>
    <name type="synonym">Rhodotorula rubra</name>
    <dbReference type="NCBI Taxonomy" id="5537"/>
    <lineage>
        <taxon>Eukaryota</taxon>
        <taxon>Fungi</taxon>
        <taxon>Dikarya</taxon>
        <taxon>Basidiomycota</taxon>
        <taxon>Pucciniomycotina</taxon>
        <taxon>Microbotryomycetes</taxon>
        <taxon>Sporidiobolales</taxon>
        <taxon>Sporidiobolaceae</taxon>
        <taxon>Rhodotorula</taxon>
    </lineage>
</organism>
<keyword evidence="3 10" id="KW-0723">Serine/threonine-protein kinase</keyword>
<evidence type="ECO:0000256" key="1">
    <source>
        <dbReference type="ARBA" id="ARBA00005575"/>
    </source>
</evidence>
<evidence type="ECO:0000256" key="3">
    <source>
        <dbReference type="ARBA" id="ARBA00022527"/>
    </source>
</evidence>
<dbReference type="EMBL" id="PUHQ01000062">
    <property type="protein sequence ID" value="KAG0658747.1"/>
    <property type="molecule type" value="Genomic_DNA"/>
</dbReference>
<comment type="similarity">
    <text evidence="1">Belongs to the protein kinase superfamily. CAMK Ser/Thr protein kinase family. CHEK2 subfamily.</text>
</comment>
<dbReference type="GO" id="GO:0005737">
    <property type="term" value="C:cytoplasm"/>
    <property type="evidence" value="ECO:0007669"/>
    <property type="project" value="TreeGrafter"/>
</dbReference>
<sequence>MKTLRAQRVLIEPALSDTQPAPLSPSAPHLAIGQPFRVAGKRRAHADAATPSECARLVTRSTRDGKQVLSIHLDRSFFIGRAIDCDYTIAHPAASSKHCRLYALQVDTSEVLVCLEDTSTNGTLFNQRKISRGTVILSDGDIIEIAGCCFRYEHVAPTPALIKAQVDAASGNVSHVGDFLVLSKTLGSGAFSRVHLAFSTKSLTQYACKKMLRRKTPGDQLSVVKREVEMLKSATHPNVNRIQAVEVDEKHIHIFLELVPGGDLFSYLIRHGRLDAPEVKWILYQMLQGLRHLHDDVNIAHRDIKLENVVLACAGPFPKIQLTDFGQARIADEDFRSLQGTLQYMAPEQLLATSRHAGYGGKPADVWSTGIVFAYLLTGGHPFEPWNCSSSQVQPMSRDVMNMLGETASAEIEHSPQDGPICQAIVRGTLSLPNLRFGKEDSQVRELMYRLLAPDPTQRITAAAAVRSAWMSSSEQELLELYRRIVG</sequence>
<dbReference type="InterPro" id="IPR000719">
    <property type="entry name" value="Prot_kinase_dom"/>
</dbReference>
<dbReference type="PANTHER" id="PTHR44167">
    <property type="entry name" value="OVARIAN-SPECIFIC SERINE/THREONINE-PROTEIN KINASE LOK-RELATED"/>
    <property type="match status" value="1"/>
</dbReference>
<comment type="caution">
    <text evidence="13">The sequence shown here is derived from an EMBL/GenBank/DDBJ whole genome shotgun (WGS) entry which is preliminary data.</text>
</comment>
<dbReference type="SMART" id="SM00220">
    <property type="entry name" value="S_TKc"/>
    <property type="match status" value="1"/>
</dbReference>
<keyword evidence="5 13" id="KW-0808">Transferase</keyword>
<feature type="domain" description="FHA" evidence="11">
    <location>
        <begin position="77"/>
        <end position="130"/>
    </location>
</feature>
<evidence type="ECO:0000256" key="2">
    <source>
        <dbReference type="ARBA" id="ARBA00012513"/>
    </source>
</evidence>
<gene>
    <name evidence="13" type="primary">MEK1</name>
    <name evidence="13" type="ORF">C6P46_005611</name>
</gene>
<keyword evidence="6 9" id="KW-0067">ATP-binding</keyword>
<comment type="catalytic activity">
    <reaction evidence="7">
        <text>L-threonyl-[protein] + ATP = O-phospho-L-threonyl-[protein] + ADP + H(+)</text>
        <dbReference type="Rhea" id="RHEA:46608"/>
        <dbReference type="Rhea" id="RHEA-COMP:11060"/>
        <dbReference type="Rhea" id="RHEA-COMP:11605"/>
        <dbReference type="ChEBI" id="CHEBI:15378"/>
        <dbReference type="ChEBI" id="CHEBI:30013"/>
        <dbReference type="ChEBI" id="CHEBI:30616"/>
        <dbReference type="ChEBI" id="CHEBI:61977"/>
        <dbReference type="ChEBI" id="CHEBI:456216"/>
        <dbReference type="EC" id="2.7.11.1"/>
    </reaction>
</comment>
<dbReference type="Gene3D" id="2.60.200.20">
    <property type="match status" value="1"/>
</dbReference>
<keyword evidence="5 13" id="KW-0418">Kinase</keyword>
<accession>A0A9P6VZW3</accession>
<evidence type="ECO:0000256" key="9">
    <source>
        <dbReference type="PROSITE-ProRule" id="PRU10141"/>
    </source>
</evidence>
<evidence type="ECO:0000256" key="8">
    <source>
        <dbReference type="ARBA" id="ARBA00048679"/>
    </source>
</evidence>
<dbReference type="PROSITE" id="PS00108">
    <property type="entry name" value="PROTEIN_KINASE_ST"/>
    <property type="match status" value="1"/>
</dbReference>